<organism evidence="2 3">
    <name type="scientific">Periplaneta americana</name>
    <name type="common">American cockroach</name>
    <name type="synonym">Blatta americana</name>
    <dbReference type="NCBI Taxonomy" id="6978"/>
    <lineage>
        <taxon>Eukaryota</taxon>
        <taxon>Metazoa</taxon>
        <taxon>Ecdysozoa</taxon>
        <taxon>Arthropoda</taxon>
        <taxon>Hexapoda</taxon>
        <taxon>Insecta</taxon>
        <taxon>Pterygota</taxon>
        <taxon>Neoptera</taxon>
        <taxon>Polyneoptera</taxon>
        <taxon>Dictyoptera</taxon>
        <taxon>Blattodea</taxon>
        <taxon>Blattoidea</taxon>
        <taxon>Blattidae</taxon>
        <taxon>Blattinae</taxon>
        <taxon>Periplaneta</taxon>
    </lineage>
</organism>
<dbReference type="EMBL" id="JAJSOF020000001">
    <property type="protein sequence ID" value="KAJ4450968.1"/>
    <property type="molecule type" value="Genomic_DNA"/>
</dbReference>
<evidence type="ECO:0000313" key="2">
    <source>
        <dbReference type="EMBL" id="KAJ4450968.1"/>
    </source>
</evidence>
<protein>
    <submittedName>
        <fullName evidence="2">Uncharacterized protein</fullName>
    </submittedName>
</protein>
<feature type="region of interest" description="Disordered" evidence="1">
    <location>
        <begin position="1"/>
        <end position="41"/>
    </location>
</feature>
<dbReference type="Proteomes" id="UP001148838">
    <property type="component" value="Unassembled WGS sequence"/>
</dbReference>
<comment type="caution">
    <text evidence="2">The sequence shown here is derived from an EMBL/GenBank/DDBJ whole genome shotgun (WGS) entry which is preliminary data.</text>
</comment>
<reference evidence="2 3" key="1">
    <citation type="journal article" date="2022" name="Allergy">
        <title>Genome assembly and annotation of Periplaneta americana reveal a comprehensive cockroach allergen profile.</title>
        <authorList>
            <person name="Wang L."/>
            <person name="Xiong Q."/>
            <person name="Saelim N."/>
            <person name="Wang L."/>
            <person name="Nong W."/>
            <person name="Wan A.T."/>
            <person name="Shi M."/>
            <person name="Liu X."/>
            <person name="Cao Q."/>
            <person name="Hui J.H.L."/>
            <person name="Sookrung N."/>
            <person name="Leung T.F."/>
            <person name="Tungtrongchitr A."/>
            <person name="Tsui S.K.W."/>
        </authorList>
    </citation>
    <scope>NUCLEOTIDE SEQUENCE [LARGE SCALE GENOMIC DNA]</scope>
    <source>
        <strain evidence="2">PWHHKU_190912</strain>
    </source>
</reference>
<name>A0ABQ8TXA2_PERAM</name>
<gene>
    <name evidence="2" type="ORF">ANN_02403</name>
</gene>
<accession>A0ABQ8TXA2</accession>
<keyword evidence="3" id="KW-1185">Reference proteome</keyword>
<proteinExistence type="predicted"/>
<evidence type="ECO:0000313" key="3">
    <source>
        <dbReference type="Proteomes" id="UP001148838"/>
    </source>
</evidence>
<evidence type="ECO:0000256" key="1">
    <source>
        <dbReference type="SAM" id="MobiDB-lite"/>
    </source>
</evidence>
<sequence>MKSNRFPKTALSYIREEEETEGDSVNARGSCEAGSGKVPKTENEVCCNSQCLVRMGPQPDVNVSWKAEIKKLLGRPRRRWVDNIKMNLRELGYDGRDWINLAQDRDQWWAHVRAAMNLRVP</sequence>